<sequence length="209" mass="23666">MARFYAGFLNAGMLLYIHTMLTLHTGNLTRLMVSLVQGDWQGTAFLLMPLLAFFGGCLLTHLYYVGRNKQSFEDYWRGYFAIGVLFFVLWLLPRDSWAFIGIMSFGMGIFSTLSLKNRGYTGNISMVTGLIVEIASQLAKYWRLKQGQAKKQALYLLLNLLAYALGVACQAGLTQVTVIVRAWPMMVLAWCLAVWAYYYEKKEASCLAE</sequence>
<dbReference type="RefSeq" id="WP_006908668.1">
    <property type="nucleotide sequence ID" value="NZ_JH932292.1"/>
</dbReference>
<dbReference type="InterPro" id="IPR010699">
    <property type="entry name" value="DUF1275"/>
</dbReference>
<evidence type="ECO:0000313" key="2">
    <source>
        <dbReference type="EMBL" id="EKB55168.1"/>
    </source>
</evidence>
<organism evidence="2 3">
    <name type="scientific">Facklamia hominis CCUG 36813</name>
    <dbReference type="NCBI Taxonomy" id="883111"/>
    <lineage>
        <taxon>Bacteria</taxon>
        <taxon>Bacillati</taxon>
        <taxon>Bacillota</taxon>
        <taxon>Bacilli</taxon>
        <taxon>Lactobacillales</taxon>
        <taxon>Aerococcaceae</taxon>
        <taxon>Facklamia</taxon>
    </lineage>
</organism>
<dbReference type="PANTHER" id="PTHR37314">
    <property type="entry name" value="SLR0142 PROTEIN"/>
    <property type="match status" value="1"/>
</dbReference>
<dbReference type="Proteomes" id="UP000004465">
    <property type="component" value="Unassembled WGS sequence"/>
</dbReference>
<evidence type="ECO:0000313" key="3">
    <source>
        <dbReference type="Proteomes" id="UP000004465"/>
    </source>
</evidence>
<dbReference type="EMBL" id="AGZD01000007">
    <property type="protein sequence ID" value="EKB55168.1"/>
    <property type="molecule type" value="Genomic_DNA"/>
</dbReference>
<dbReference type="Pfam" id="PF06912">
    <property type="entry name" value="DUF1275"/>
    <property type="match status" value="1"/>
</dbReference>
<keyword evidence="1" id="KW-1133">Transmembrane helix</keyword>
<dbReference type="HOGENOM" id="CLU_1164482_0_0_9"/>
<reference evidence="2 3" key="1">
    <citation type="submission" date="2012-07" db="EMBL/GenBank/DDBJ databases">
        <title>The Genome Sequence of Facklamia hominis CCUG 36813.</title>
        <authorList>
            <consortium name="The Broad Institute Genome Sequencing Platform"/>
            <person name="Earl A."/>
            <person name="Ward D."/>
            <person name="Feldgarden M."/>
            <person name="Gevers D."/>
            <person name="Huys G."/>
            <person name="Walker B."/>
            <person name="Young S.K."/>
            <person name="Zeng Q."/>
            <person name="Gargeya S."/>
            <person name="Fitzgerald M."/>
            <person name="Haas B."/>
            <person name="Abouelleil A."/>
            <person name="Alvarado L."/>
            <person name="Arachchi H.M."/>
            <person name="Berlin A.M."/>
            <person name="Chapman S.B."/>
            <person name="Goldberg J."/>
            <person name="Griggs A."/>
            <person name="Gujja S."/>
            <person name="Hansen M."/>
            <person name="Howarth C."/>
            <person name="Imamovic A."/>
            <person name="Larimer J."/>
            <person name="McCowen C."/>
            <person name="Montmayeur A."/>
            <person name="Murphy C."/>
            <person name="Neiman D."/>
            <person name="Pearson M."/>
            <person name="Priest M."/>
            <person name="Roberts A."/>
            <person name="Saif S."/>
            <person name="Shea T."/>
            <person name="Sisk P."/>
            <person name="Sykes S."/>
            <person name="Wortman J."/>
            <person name="Nusbaum C."/>
            <person name="Birren B."/>
        </authorList>
    </citation>
    <scope>NUCLEOTIDE SEQUENCE [LARGE SCALE GENOMIC DNA]</scope>
    <source>
        <strain evidence="2 3">CCUG 36813</strain>
    </source>
</reference>
<comment type="caution">
    <text evidence="2">The sequence shown here is derived from an EMBL/GenBank/DDBJ whole genome shotgun (WGS) entry which is preliminary data.</text>
</comment>
<dbReference type="AlphaFoldDB" id="K1LYN4"/>
<keyword evidence="1" id="KW-0472">Membrane</keyword>
<proteinExistence type="predicted"/>
<evidence type="ECO:0008006" key="4">
    <source>
        <dbReference type="Google" id="ProtNLM"/>
    </source>
</evidence>
<dbReference type="PATRIC" id="fig|883111.3.peg.1371"/>
<keyword evidence="1" id="KW-0812">Transmembrane</keyword>
<feature type="transmembrane region" description="Helical" evidence="1">
    <location>
        <begin position="153"/>
        <end position="173"/>
    </location>
</feature>
<name>K1LYN4_9LACT</name>
<feature type="transmembrane region" description="Helical" evidence="1">
    <location>
        <begin position="7"/>
        <end position="24"/>
    </location>
</feature>
<feature type="transmembrane region" description="Helical" evidence="1">
    <location>
        <begin position="44"/>
        <end position="64"/>
    </location>
</feature>
<protein>
    <recommendedName>
        <fullName evidence="4">DUF1275 domain-containing protein</fullName>
    </recommendedName>
</protein>
<feature type="transmembrane region" description="Helical" evidence="1">
    <location>
        <begin position="76"/>
        <end position="92"/>
    </location>
</feature>
<feature type="transmembrane region" description="Helical" evidence="1">
    <location>
        <begin position="179"/>
        <end position="199"/>
    </location>
</feature>
<evidence type="ECO:0000256" key="1">
    <source>
        <dbReference type="SAM" id="Phobius"/>
    </source>
</evidence>
<dbReference type="STRING" id="883111.HMPREF9706_01358"/>
<accession>K1LYN4</accession>
<keyword evidence="3" id="KW-1185">Reference proteome</keyword>
<dbReference type="PANTHER" id="PTHR37314:SF4">
    <property type="entry name" value="UPF0700 TRANSMEMBRANE PROTEIN YOAK"/>
    <property type="match status" value="1"/>
</dbReference>
<feature type="transmembrane region" description="Helical" evidence="1">
    <location>
        <begin position="98"/>
        <end position="115"/>
    </location>
</feature>
<gene>
    <name evidence="2" type="ORF">HMPREF9706_01358</name>
</gene>